<dbReference type="Proteomes" id="UP000627166">
    <property type="component" value="Unassembled WGS sequence"/>
</dbReference>
<dbReference type="CDD" id="cd08181">
    <property type="entry name" value="PPD-like"/>
    <property type="match status" value="1"/>
</dbReference>
<evidence type="ECO:0000256" key="1">
    <source>
        <dbReference type="ARBA" id="ARBA00023002"/>
    </source>
</evidence>
<dbReference type="InterPro" id="IPR039697">
    <property type="entry name" value="Alcohol_dehydrogenase_Fe"/>
</dbReference>
<dbReference type="EMBL" id="JACSQB010000174">
    <property type="protein sequence ID" value="MBD8048783.1"/>
    <property type="molecule type" value="Genomic_DNA"/>
</dbReference>
<dbReference type="InterPro" id="IPR001670">
    <property type="entry name" value="ADH_Fe/GldA"/>
</dbReference>
<comment type="caution">
    <text evidence="4">The sequence shown here is derived from an EMBL/GenBank/DDBJ whole genome shotgun (WGS) entry which is preliminary data.</text>
</comment>
<sequence length="366" mass="40039">MNNSAFYMPTKIIIGKNAINDNKNLLINIGTKALIVTGRNSSKKNGSLNDVEKTLKGLNLPYVIFNEVEENPSLETVEKIAILGKEEKADFIIGIGGGSPIDASKAAGVLIKNINSSLKDLSNSPLLDSIPIIAVPTTAGTGTETTPYAIVTDHELKTKKGICQRIFPTLAFLDATYLMNTPKEVTMNTCIDALSHLIEGYLSTNANFFSDLLAEKAMELFGQCIQSLRSNEINFEIREKLLVASTIAGMVISQTGTSLPHGMGYALTYFKNVPHGKANGILLKSYLDFCNDKRKVNKIISLLNFNNLNELGEFLIEVLGKPMINITEEEISNYSSSMASNAAKLKNHPDKVSKEDILRIYNESLK</sequence>
<gene>
    <name evidence="4" type="ORF">H9637_17395</name>
</gene>
<name>A0ABR8YWY0_9CLOT</name>
<keyword evidence="1" id="KW-0560">Oxidoreductase</keyword>
<evidence type="ECO:0000313" key="5">
    <source>
        <dbReference type="Proteomes" id="UP000627166"/>
    </source>
</evidence>
<dbReference type="Gene3D" id="3.40.50.1970">
    <property type="match status" value="1"/>
</dbReference>
<dbReference type="PANTHER" id="PTHR11496">
    <property type="entry name" value="ALCOHOL DEHYDROGENASE"/>
    <property type="match status" value="1"/>
</dbReference>
<protein>
    <submittedName>
        <fullName evidence="4">Iron-containing alcohol dehydrogenase</fullName>
    </submittedName>
</protein>
<organism evidence="4 5">
    <name type="scientific">Clostridium faecium</name>
    <dbReference type="NCBI Taxonomy" id="2762223"/>
    <lineage>
        <taxon>Bacteria</taxon>
        <taxon>Bacillati</taxon>
        <taxon>Bacillota</taxon>
        <taxon>Clostridia</taxon>
        <taxon>Eubacteriales</taxon>
        <taxon>Clostridiaceae</taxon>
        <taxon>Clostridium</taxon>
    </lineage>
</organism>
<dbReference type="InterPro" id="IPR056798">
    <property type="entry name" value="ADH_Fe_C"/>
</dbReference>
<keyword evidence="5" id="KW-1185">Reference proteome</keyword>
<dbReference type="Pfam" id="PF25137">
    <property type="entry name" value="ADH_Fe_C"/>
    <property type="match status" value="1"/>
</dbReference>
<dbReference type="Pfam" id="PF00465">
    <property type="entry name" value="Fe-ADH"/>
    <property type="match status" value="1"/>
</dbReference>
<feature type="domain" description="Alcohol dehydrogenase iron-type/glycerol dehydrogenase GldA" evidence="2">
    <location>
        <begin position="9"/>
        <end position="174"/>
    </location>
</feature>
<evidence type="ECO:0000313" key="4">
    <source>
        <dbReference type="EMBL" id="MBD8048783.1"/>
    </source>
</evidence>
<dbReference type="SUPFAM" id="SSF56796">
    <property type="entry name" value="Dehydroquinate synthase-like"/>
    <property type="match status" value="1"/>
</dbReference>
<reference evidence="4 5" key="1">
    <citation type="submission" date="2020-08" db="EMBL/GenBank/DDBJ databases">
        <title>A Genomic Blueprint of the Chicken Gut Microbiome.</title>
        <authorList>
            <person name="Gilroy R."/>
            <person name="Ravi A."/>
            <person name="Getino M."/>
            <person name="Pursley I."/>
            <person name="Horton D.L."/>
            <person name="Alikhan N.-F."/>
            <person name="Baker D."/>
            <person name="Gharbi K."/>
            <person name="Hall N."/>
            <person name="Watson M."/>
            <person name="Adriaenssens E.M."/>
            <person name="Foster-Nyarko E."/>
            <person name="Jarju S."/>
            <person name="Secka A."/>
            <person name="Antonio M."/>
            <person name="Oren A."/>
            <person name="Chaudhuri R."/>
            <person name="La Ragione R.M."/>
            <person name="Hildebrand F."/>
            <person name="Pallen M.J."/>
        </authorList>
    </citation>
    <scope>NUCLEOTIDE SEQUENCE [LARGE SCALE GENOMIC DNA]</scope>
    <source>
        <strain evidence="4 5">N37</strain>
    </source>
</reference>
<accession>A0ABR8YWY0</accession>
<evidence type="ECO:0000259" key="3">
    <source>
        <dbReference type="Pfam" id="PF25137"/>
    </source>
</evidence>
<evidence type="ECO:0000259" key="2">
    <source>
        <dbReference type="Pfam" id="PF00465"/>
    </source>
</evidence>
<dbReference type="PANTHER" id="PTHR11496:SF104">
    <property type="entry name" value="3-DEOXY-ALPHA-D-MANNO-OCTULOSONATE 8-OXIDASE"/>
    <property type="match status" value="1"/>
</dbReference>
<dbReference type="Gene3D" id="1.20.1090.10">
    <property type="entry name" value="Dehydroquinate synthase-like - alpha domain"/>
    <property type="match status" value="1"/>
</dbReference>
<dbReference type="RefSeq" id="WP_191741714.1">
    <property type="nucleotide sequence ID" value="NZ_JACSQB010000174.1"/>
</dbReference>
<proteinExistence type="predicted"/>
<feature type="domain" description="Fe-containing alcohol dehydrogenase-like C-terminal" evidence="3">
    <location>
        <begin position="186"/>
        <end position="364"/>
    </location>
</feature>